<gene>
    <name evidence="2" type="ORF">Tci_614589</name>
</gene>
<evidence type="ECO:0000256" key="1">
    <source>
        <dbReference type="ARBA" id="ARBA00044504"/>
    </source>
</evidence>
<name>A0A699JKM5_TANCI</name>
<comment type="caution">
    <text evidence="2">The sequence shown here is derived from an EMBL/GenBank/DDBJ whole genome shotgun (WGS) entry which is preliminary data.</text>
</comment>
<dbReference type="InterPro" id="IPR036259">
    <property type="entry name" value="MFS_trans_sf"/>
</dbReference>
<dbReference type="SUPFAM" id="SSF103473">
    <property type="entry name" value="MFS general substrate transporter"/>
    <property type="match status" value="1"/>
</dbReference>
<comment type="similarity">
    <text evidence="1">Belongs to the major facilitator superfamily. Phosphate:H(+) symporter (TC 2.A.1.9) family.</text>
</comment>
<reference evidence="2" key="1">
    <citation type="journal article" date="2019" name="Sci. Rep.">
        <title>Draft genome of Tanacetum cinerariifolium, the natural source of mosquito coil.</title>
        <authorList>
            <person name="Yamashiro T."/>
            <person name="Shiraishi A."/>
            <person name="Satake H."/>
            <person name="Nakayama K."/>
        </authorList>
    </citation>
    <scope>NUCLEOTIDE SEQUENCE</scope>
</reference>
<organism evidence="2">
    <name type="scientific">Tanacetum cinerariifolium</name>
    <name type="common">Dalmatian daisy</name>
    <name type="synonym">Chrysanthemum cinerariifolium</name>
    <dbReference type="NCBI Taxonomy" id="118510"/>
    <lineage>
        <taxon>Eukaryota</taxon>
        <taxon>Viridiplantae</taxon>
        <taxon>Streptophyta</taxon>
        <taxon>Embryophyta</taxon>
        <taxon>Tracheophyta</taxon>
        <taxon>Spermatophyta</taxon>
        <taxon>Magnoliopsida</taxon>
        <taxon>eudicotyledons</taxon>
        <taxon>Gunneridae</taxon>
        <taxon>Pentapetalae</taxon>
        <taxon>asterids</taxon>
        <taxon>campanulids</taxon>
        <taxon>Asterales</taxon>
        <taxon>Asteraceae</taxon>
        <taxon>Asteroideae</taxon>
        <taxon>Anthemideae</taxon>
        <taxon>Anthemidinae</taxon>
        <taxon>Tanacetum</taxon>
    </lineage>
</organism>
<dbReference type="AlphaFoldDB" id="A0A699JKM5"/>
<feature type="non-terminal residue" evidence="2">
    <location>
        <position position="1"/>
    </location>
</feature>
<dbReference type="EMBL" id="BKCJ010421909">
    <property type="protein sequence ID" value="GFA42617.1"/>
    <property type="molecule type" value="Genomic_DNA"/>
</dbReference>
<proteinExistence type="inferred from homology"/>
<sequence>GSVSLTTSGMYLGAAMGMLLFPSLLKLRGPQSVFLSEAALGGLWSLLWFKFASDPPRSQNPKAAASGFDESLLLVKDRQSQRTKMTKIKTHGTKYFSAYPYGLL</sequence>
<evidence type="ECO:0000313" key="2">
    <source>
        <dbReference type="EMBL" id="GFA42617.1"/>
    </source>
</evidence>
<protein>
    <submittedName>
        <fullName evidence="2">Probable anion transporter 5</fullName>
    </submittedName>
</protein>
<accession>A0A699JKM5</accession>
<dbReference type="Gene3D" id="1.20.1250.20">
    <property type="entry name" value="MFS general substrate transporter like domains"/>
    <property type="match status" value="1"/>
</dbReference>